<keyword evidence="8" id="KW-0472">Membrane</keyword>
<dbReference type="InterPro" id="IPR003593">
    <property type="entry name" value="AAA+_ATPase"/>
</dbReference>
<feature type="domain" description="ABC transporter" evidence="9">
    <location>
        <begin position="251"/>
        <end position="492"/>
    </location>
</feature>
<keyword evidence="5" id="KW-0547">Nucleotide-binding</keyword>
<dbReference type="EMBL" id="BAABHF010000045">
    <property type="protein sequence ID" value="GAA4510218.1"/>
    <property type="molecule type" value="Genomic_DNA"/>
</dbReference>
<name>A0ABP8QTA8_9ACTN</name>
<dbReference type="PROSITE" id="PS50893">
    <property type="entry name" value="ABC_TRANSPORTER_2"/>
    <property type="match status" value="2"/>
</dbReference>
<accession>A0ABP8QTA8</accession>
<evidence type="ECO:0000313" key="11">
    <source>
        <dbReference type="Proteomes" id="UP001500503"/>
    </source>
</evidence>
<keyword evidence="3" id="KW-0762">Sugar transport</keyword>
<dbReference type="PROSITE" id="PS00211">
    <property type="entry name" value="ABC_TRANSPORTER_1"/>
    <property type="match status" value="1"/>
</dbReference>
<dbReference type="InterPro" id="IPR027417">
    <property type="entry name" value="P-loop_NTPase"/>
</dbReference>
<keyword evidence="4" id="KW-0677">Repeat</keyword>
<evidence type="ECO:0000256" key="1">
    <source>
        <dbReference type="ARBA" id="ARBA00022448"/>
    </source>
</evidence>
<evidence type="ECO:0000256" key="2">
    <source>
        <dbReference type="ARBA" id="ARBA00022475"/>
    </source>
</evidence>
<dbReference type="PANTHER" id="PTHR43790">
    <property type="entry name" value="CARBOHYDRATE TRANSPORT ATP-BINDING PROTEIN MG119-RELATED"/>
    <property type="match status" value="1"/>
</dbReference>
<keyword evidence="2" id="KW-1003">Cell membrane</keyword>
<gene>
    <name evidence="10" type="ORF">GCM10023191_072530</name>
</gene>
<dbReference type="InterPro" id="IPR003439">
    <property type="entry name" value="ABC_transporter-like_ATP-bd"/>
</dbReference>
<dbReference type="Gene3D" id="3.40.50.300">
    <property type="entry name" value="P-loop containing nucleotide triphosphate hydrolases"/>
    <property type="match status" value="2"/>
</dbReference>
<evidence type="ECO:0000256" key="6">
    <source>
        <dbReference type="ARBA" id="ARBA00022840"/>
    </source>
</evidence>
<evidence type="ECO:0000256" key="3">
    <source>
        <dbReference type="ARBA" id="ARBA00022597"/>
    </source>
</evidence>
<evidence type="ECO:0000256" key="5">
    <source>
        <dbReference type="ARBA" id="ARBA00022741"/>
    </source>
</evidence>
<dbReference type="CDD" id="cd03216">
    <property type="entry name" value="ABC_Carb_Monos_I"/>
    <property type="match status" value="1"/>
</dbReference>
<comment type="caution">
    <text evidence="10">The sequence shown here is derived from an EMBL/GenBank/DDBJ whole genome shotgun (WGS) entry which is preliminary data.</text>
</comment>
<evidence type="ECO:0000256" key="7">
    <source>
        <dbReference type="ARBA" id="ARBA00022967"/>
    </source>
</evidence>
<dbReference type="Proteomes" id="UP001500503">
    <property type="component" value="Unassembled WGS sequence"/>
</dbReference>
<keyword evidence="7" id="KW-1278">Translocase</keyword>
<reference evidence="11" key="1">
    <citation type="journal article" date="2019" name="Int. J. Syst. Evol. Microbiol.">
        <title>The Global Catalogue of Microorganisms (GCM) 10K type strain sequencing project: providing services to taxonomists for standard genome sequencing and annotation.</title>
        <authorList>
            <consortium name="The Broad Institute Genomics Platform"/>
            <consortium name="The Broad Institute Genome Sequencing Center for Infectious Disease"/>
            <person name="Wu L."/>
            <person name="Ma J."/>
        </authorList>
    </citation>
    <scope>NUCLEOTIDE SEQUENCE [LARGE SCALE GENOMIC DNA]</scope>
    <source>
        <strain evidence="11">JCM 17933</strain>
    </source>
</reference>
<dbReference type="SUPFAM" id="SSF52540">
    <property type="entry name" value="P-loop containing nucleoside triphosphate hydrolases"/>
    <property type="match status" value="2"/>
</dbReference>
<keyword evidence="1" id="KW-0813">Transport</keyword>
<keyword evidence="11" id="KW-1185">Reference proteome</keyword>
<dbReference type="CDD" id="cd03215">
    <property type="entry name" value="ABC_Carb_Monos_II"/>
    <property type="match status" value="1"/>
</dbReference>
<organism evidence="10 11">
    <name type="scientific">Actinoallomurus oryzae</name>
    <dbReference type="NCBI Taxonomy" id="502180"/>
    <lineage>
        <taxon>Bacteria</taxon>
        <taxon>Bacillati</taxon>
        <taxon>Actinomycetota</taxon>
        <taxon>Actinomycetes</taxon>
        <taxon>Streptosporangiales</taxon>
        <taxon>Thermomonosporaceae</taxon>
        <taxon>Actinoallomurus</taxon>
    </lineage>
</organism>
<proteinExistence type="predicted"/>
<protein>
    <submittedName>
        <fullName evidence="10">Sugar ABC transporter ATP-binding protein</fullName>
    </submittedName>
</protein>
<evidence type="ECO:0000256" key="8">
    <source>
        <dbReference type="ARBA" id="ARBA00023136"/>
    </source>
</evidence>
<evidence type="ECO:0000256" key="4">
    <source>
        <dbReference type="ARBA" id="ARBA00022737"/>
    </source>
</evidence>
<evidence type="ECO:0000313" key="10">
    <source>
        <dbReference type="EMBL" id="GAA4510218.1"/>
    </source>
</evidence>
<dbReference type="Pfam" id="PF00005">
    <property type="entry name" value="ABC_tran"/>
    <property type="match status" value="2"/>
</dbReference>
<dbReference type="InterPro" id="IPR050107">
    <property type="entry name" value="ABC_carbohydrate_import_ATPase"/>
</dbReference>
<dbReference type="InterPro" id="IPR017871">
    <property type="entry name" value="ABC_transporter-like_CS"/>
</dbReference>
<dbReference type="GO" id="GO:0005524">
    <property type="term" value="F:ATP binding"/>
    <property type="evidence" value="ECO:0007669"/>
    <property type="project" value="UniProtKB-KW"/>
</dbReference>
<evidence type="ECO:0000259" key="9">
    <source>
        <dbReference type="PROSITE" id="PS50893"/>
    </source>
</evidence>
<sequence>MLKASGLVKHYGGVAALDAAGITVERGEVHALVGENGAGKSTLVKIISGVVRPDGGTVELDDAPVAFANTRQAAEQGIAIVSQELMTYPDLTVLENLFPLGGPGRFGLVSTRAMERRAAPVLAGLGLEVDPHARVAALPLADRQLLEICRALLQDPRVLILDEPTSALPRAASDRLAETTKRLAGRGLAVLYISHFLGEVMRIAQRVTVLRDGRTVLAGEEIGKVSVDSLVTAMLGGSAPPAAARRERALHGAASVTLTGVSVPGRLRDVSLTASGGEIVGLAGLQGAGHLAVLDAVCGRARQTAGTVRLPGGVVPRSPRQAVAAGVAYVSGDRKGRGLMLDQPLWENATAVRRLGLGRDGPLPSRRRMVARAADLIERLRIRGGPHTTVARLSGGNQQKVVLAKWLDADPAVFVLDDPTRGVDVGARAEMHEIVRGLAGEGKVVLLASTDLTELVDLCDRVLVFRRGRVTEEIAAELTEQNLSLAMNASPGEEPGTAQEPR</sequence>
<dbReference type="PANTHER" id="PTHR43790:SF3">
    <property type="entry name" value="D-ALLOSE IMPORT ATP-BINDING PROTEIN ALSA-RELATED"/>
    <property type="match status" value="1"/>
</dbReference>
<feature type="domain" description="ABC transporter" evidence="9">
    <location>
        <begin position="2"/>
        <end position="237"/>
    </location>
</feature>
<keyword evidence="6 10" id="KW-0067">ATP-binding</keyword>
<dbReference type="RefSeq" id="WP_345471659.1">
    <property type="nucleotide sequence ID" value="NZ_BAABHF010000045.1"/>
</dbReference>
<dbReference type="SMART" id="SM00382">
    <property type="entry name" value="AAA"/>
    <property type="match status" value="2"/>
</dbReference>